<keyword evidence="7" id="KW-1185">Reference proteome</keyword>
<protein>
    <submittedName>
        <fullName evidence="6">6-phospho-beta-glucosidase BglA</fullName>
        <ecNumber evidence="6">3.2.1.86</ecNumber>
    </submittedName>
</protein>
<dbReference type="NCBIfam" id="NF011589">
    <property type="entry name" value="PRK15014.1"/>
    <property type="match status" value="1"/>
</dbReference>
<dbReference type="GO" id="GO:0005829">
    <property type="term" value="C:cytosol"/>
    <property type="evidence" value="ECO:0007669"/>
    <property type="project" value="TreeGrafter"/>
</dbReference>
<comment type="caution">
    <text evidence="6">The sequence shown here is derived from an EMBL/GenBank/DDBJ whole genome shotgun (WGS) entry which is preliminary data.</text>
</comment>
<dbReference type="AlphaFoldDB" id="A0A1B8YCW8"/>
<accession>A0A1B8YCW8</accession>
<organism evidence="6 7">
    <name type="scientific">Photorhabdus namnaonensis</name>
    <dbReference type="NCBI Taxonomy" id="1851568"/>
    <lineage>
        <taxon>Bacteria</taxon>
        <taxon>Pseudomonadati</taxon>
        <taxon>Pseudomonadota</taxon>
        <taxon>Gammaproteobacteria</taxon>
        <taxon>Enterobacterales</taxon>
        <taxon>Morganellaceae</taxon>
        <taxon>Photorhabdus</taxon>
    </lineage>
</organism>
<dbReference type="InterPro" id="IPR001360">
    <property type="entry name" value="Glyco_hydro_1"/>
</dbReference>
<proteinExistence type="inferred from homology"/>
<feature type="active site" description="Nucleophile" evidence="4">
    <location>
        <position position="378"/>
    </location>
</feature>
<dbReference type="PANTHER" id="PTHR10353:SF122">
    <property type="entry name" value="6-PHOSPHO-BETA-GLUCOSIDASE ASCB-RELATED"/>
    <property type="match status" value="1"/>
</dbReference>
<keyword evidence="3 6" id="KW-0326">Glycosidase</keyword>
<dbReference type="EMBL" id="LOIC01000088">
    <property type="protein sequence ID" value="OCA52966.1"/>
    <property type="molecule type" value="Genomic_DNA"/>
</dbReference>
<dbReference type="GO" id="GO:0016052">
    <property type="term" value="P:carbohydrate catabolic process"/>
    <property type="evidence" value="ECO:0007669"/>
    <property type="project" value="TreeGrafter"/>
</dbReference>
<dbReference type="Pfam" id="PF00232">
    <property type="entry name" value="Glyco_hydro_1"/>
    <property type="match status" value="1"/>
</dbReference>
<dbReference type="RefSeq" id="WP_065391885.1">
    <property type="nucleotide sequence ID" value="NZ_CAWMQN010000088.1"/>
</dbReference>
<dbReference type="Proteomes" id="UP000092665">
    <property type="component" value="Unassembled WGS sequence"/>
</dbReference>
<comment type="similarity">
    <text evidence="1 5">Belongs to the glycosyl hydrolase 1 family.</text>
</comment>
<evidence type="ECO:0000313" key="7">
    <source>
        <dbReference type="Proteomes" id="UP000092665"/>
    </source>
</evidence>
<dbReference type="GO" id="GO:0008706">
    <property type="term" value="F:6-phospho-beta-glucosidase activity"/>
    <property type="evidence" value="ECO:0007669"/>
    <property type="project" value="UniProtKB-EC"/>
</dbReference>
<evidence type="ECO:0000256" key="1">
    <source>
        <dbReference type="ARBA" id="ARBA00010838"/>
    </source>
</evidence>
<evidence type="ECO:0000256" key="4">
    <source>
        <dbReference type="PROSITE-ProRule" id="PRU10055"/>
    </source>
</evidence>
<dbReference type="EC" id="3.2.1.86" evidence="6"/>
<evidence type="ECO:0000256" key="2">
    <source>
        <dbReference type="ARBA" id="ARBA00022801"/>
    </source>
</evidence>
<keyword evidence="2 6" id="KW-0378">Hydrolase</keyword>
<reference evidence="7" key="1">
    <citation type="submission" date="2015-11" db="EMBL/GenBank/DDBJ databases">
        <authorList>
            <person name="Tobias N.J."/>
            <person name="Mishra B."/>
            <person name="Gupta D.K."/>
            <person name="Thines M."/>
            <person name="Stinear T.P."/>
            <person name="Bode H.B."/>
        </authorList>
    </citation>
    <scope>NUCLEOTIDE SEQUENCE [LARGE SCALE GENOMIC DNA]</scope>
    <source>
        <strain evidence="7">PB45.5</strain>
    </source>
</reference>
<gene>
    <name evidence="6" type="primary">bglA</name>
    <name evidence="6" type="ORF">Phpb_04018</name>
</gene>
<name>A0A1B8YCW8_9GAMM</name>
<dbReference type="PROSITE" id="PS00572">
    <property type="entry name" value="GLYCOSYL_HYDROL_F1_1"/>
    <property type="match status" value="1"/>
</dbReference>
<evidence type="ECO:0000313" key="6">
    <source>
        <dbReference type="EMBL" id="OCA52966.1"/>
    </source>
</evidence>
<dbReference type="InterPro" id="IPR017853">
    <property type="entry name" value="GH"/>
</dbReference>
<dbReference type="PRINTS" id="PR00131">
    <property type="entry name" value="GLHYDRLASE1"/>
</dbReference>
<dbReference type="SUPFAM" id="SSF51445">
    <property type="entry name" value="(Trans)glycosidases"/>
    <property type="match status" value="1"/>
</dbReference>
<dbReference type="InterPro" id="IPR018120">
    <property type="entry name" value="Glyco_hydro_1_AS"/>
</dbReference>
<sequence>MKNKFPTGFLWGGAVAANQVEGYWNQDGKGVSIADVMTKGEHGVDRVITNGIEENKIYPNHQGVKFYSHYKDDIALFAEMGFKCFRTSIAWARIFPLGDELQPNETGLKFYDDLIDELLKYNIEPIITLSHFEMPYHLAKKYGGWYNRKVIDFFMNFSLTVMERYKNRVKYWITFNEINNQINWQYPLFGYCNSGVIFQDHDNPEQVMYQTIHHQFVASAKVVKLGHEINPNFKIGCMIHMSPLYPESCKPEDVLYSQQAMRQKYLFSDVQLRGYYPSYLIKEWERKNIELHIEDGDLIWLREGCADYLAISYYMSNIVSSSTEMLGKDSQSLSFFEKGKLNPYLKSSEWEWQIDPVGIRYSLSELYERYQKPIFIVENGLGSVDKLSQDGVINDDYRIEYLASHLSEIKKSILFDGVDILGYTSWGCIDCVSFSTGEYRKRYGFIYVNVDDNGNGNGDFVRYKKKSFSWYKKVIETDGEDI</sequence>
<dbReference type="NCBIfam" id="NF007154">
    <property type="entry name" value="PRK09589.1"/>
    <property type="match status" value="1"/>
</dbReference>
<evidence type="ECO:0000256" key="5">
    <source>
        <dbReference type="RuleBase" id="RU003690"/>
    </source>
</evidence>
<evidence type="ECO:0000256" key="3">
    <source>
        <dbReference type="ARBA" id="ARBA00023295"/>
    </source>
</evidence>
<dbReference type="FunFam" id="3.20.20.80:FF:000004">
    <property type="entry name" value="Beta-glucosidase 6-phospho-beta-glucosidase"/>
    <property type="match status" value="1"/>
</dbReference>
<dbReference type="Gene3D" id="3.20.20.80">
    <property type="entry name" value="Glycosidases"/>
    <property type="match status" value="1"/>
</dbReference>
<dbReference type="PANTHER" id="PTHR10353">
    <property type="entry name" value="GLYCOSYL HYDROLASE"/>
    <property type="match status" value="1"/>
</dbReference>
<dbReference type="PATRIC" id="fig|29488.15.peg.4420"/>